<dbReference type="Pfam" id="PF08387">
    <property type="entry name" value="FBD"/>
    <property type="match status" value="1"/>
</dbReference>
<sequence>MYILFKGMFLRLSFLNVAYNVGGGRKLMFFSLELCFSDGFQGDCSADEEKRVCTADYADRISDLPRNVLEKLLTCMPLRDAVRTCVLSKKWRYMWVTIPYLSFDDNFGRPPGKSQPTMDKLLLNIFQVLLRHQGSLEGFALSIPYLRSCPEIDQFILFLSGKGINLLRIKILSGDPYKLPLSLFSCQKLSYLHLCSCVFNPPLGSFQGFSRLATLKLETVDIAANLNDFILKCPLLVTLAINNCSQLDHLEIDAPNLNSFQFEGDLNSICFKNTPLLERVMIDANKDSFTLSRQGSISNFFKVFSSLPALKILTASHPFFKYLALGDISEKPAVTLNRLKTIELKDICLGAVGELSCALCLIKCSPNLQEICIEVNAQKDPNINPALDMLGVQDVSDYCLDKLKEVNLHIWSGTKDVMEFVKFLLAGSSVLEKMVIKPQKALPSEDVVNILKEITCFRRASPKAELIFIDPPAQSNPKANYSSRYY</sequence>
<dbReference type="SUPFAM" id="SSF52047">
    <property type="entry name" value="RNI-like"/>
    <property type="match status" value="1"/>
</dbReference>
<dbReference type="InterPro" id="IPR036047">
    <property type="entry name" value="F-box-like_dom_sf"/>
</dbReference>
<evidence type="ECO:0000313" key="3">
    <source>
        <dbReference type="Proteomes" id="UP001141552"/>
    </source>
</evidence>
<keyword evidence="3" id="KW-1185">Reference proteome</keyword>
<dbReference type="Pfam" id="PF24758">
    <property type="entry name" value="LRR_At5g56370"/>
    <property type="match status" value="1"/>
</dbReference>
<dbReference type="InterPro" id="IPR055411">
    <property type="entry name" value="LRR_FXL15/At3g58940/PEG3-like"/>
</dbReference>
<dbReference type="PANTHER" id="PTHR31639:SF312">
    <property type="entry name" value="CYCLIN-LIKE F-BOX"/>
    <property type="match status" value="1"/>
</dbReference>
<proteinExistence type="predicted"/>
<dbReference type="InterPro" id="IPR053781">
    <property type="entry name" value="F-box_AtFBL13-like"/>
</dbReference>
<dbReference type="AlphaFoldDB" id="A0A9Q0EYX4"/>
<dbReference type="EMBL" id="JAKUCV010007770">
    <property type="protein sequence ID" value="KAJ4822053.1"/>
    <property type="molecule type" value="Genomic_DNA"/>
</dbReference>
<reference evidence="2" key="1">
    <citation type="submission" date="2022-02" db="EMBL/GenBank/DDBJ databases">
        <authorList>
            <person name="Henning P.M."/>
            <person name="McCubbin A.G."/>
            <person name="Shore J.S."/>
        </authorList>
    </citation>
    <scope>NUCLEOTIDE SEQUENCE</scope>
    <source>
        <strain evidence="2">F60SS</strain>
        <tissue evidence="2">Leaves</tissue>
    </source>
</reference>
<dbReference type="SMART" id="SM00579">
    <property type="entry name" value="FBD"/>
    <property type="match status" value="1"/>
</dbReference>
<dbReference type="SUPFAM" id="SSF81383">
    <property type="entry name" value="F-box domain"/>
    <property type="match status" value="1"/>
</dbReference>
<accession>A0A9Q0EYX4</accession>
<organism evidence="2 3">
    <name type="scientific">Turnera subulata</name>
    <dbReference type="NCBI Taxonomy" id="218843"/>
    <lineage>
        <taxon>Eukaryota</taxon>
        <taxon>Viridiplantae</taxon>
        <taxon>Streptophyta</taxon>
        <taxon>Embryophyta</taxon>
        <taxon>Tracheophyta</taxon>
        <taxon>Spermatophyta</taxon>
        <taxon>Magnoliopsida</taxon>
        <taxon>eudicotyledons</taxon>
        <taxon>Gunneridae</taxon>
        <taxon>Pentapetalae</taxon>
        <taxon>rosids</taxon>
        <taxon>fabids</taxon>
        <taxon>Malpighiales</taxon>
        <taxon>Passifloraceae</taxon>
        <taxon>Turnera</taxon>
    </lineage>
</organism>
<name>A0A9Q0EYX4_9ROSI</name>
<dbReference type="CDD" id="cd22160">
    <property type="entry name" value="F-box_AtFBL13-like"/>
    <property type="match status" value="1"/>
</dbReference>
<dbReference type="InterPro" id="IPR032675">
    <property type="entry name" value="LRR_dom_sf"/>
</dbReference>
<evidence type="ECO:0000313" key="2">
    <source>
        <dbReference type="EMBL" id="KAJ4822053.1"/>
    </source>
</evidence>
<dbReference type="OrthoDB" id="846969at2759"/>
<dbReference type="Pfam" id="PF00646">
    <property type="entry name" value="F-box"/>
    <property type="match status" value="1"/>
</dbReference>
<dbReference type="InterPro" id="IPR006566">
    <property type="entry name" value="FBD"/>
</dbReference>
<dbReference type="Proteomes" id="UP001141552">
    <property type="component" value="Unassembled WGS sequence"/>
</dbReference>
<dbReference type="PANTHER" id="PTHR31639">
    <property type="entry name" value="F-BOX PROTEIN-LIKE"/>
    <property type="match status" value="1"/>
</dbReference>
<reference evidence="2" key="2">
    <citation type="journal article" date="2023" name="Plants (Basel)">
        <title>Annotation of the Turnera subulata (Passifloraceae) Draft Genome Reveals the S-Locus Evolved after the Divergence of Turneroideae from Passifloroideae in a Stepwise Manner.</title>
        <authorList>
            <person name="Henning P.M."/>
            <person name="Roalson E.H."/>
            <person name="Mir W."/>
            <person name="McCubbin A.G."/>
            <person name="Shore J.S."/>
        </authorList>
    </citation>
    <scope>NUCLEOTIDE SEQUENCE</scope>
    <source>
        <strain evidence="2">F60SS</strain>
    </source>
</reference>
<dbReference type="InterPro" id="IPR001810">
    <property type="entry name" value="F-box_dom"/>
</dbReference>
<gene>
    <name evidence="2" type="ORF">Tsubulata_036888</name>
</gene>
<comment type="caution">
    <text evidence="2">The sequence shown here is derived from an EMBL/GenBank/DDBJ whole genome shotgun (WGS) entry which is preliminary data.</text>
</comment>
<evidence type="ECO:0000259" key="1">
    <source>
        <dbReference type="SMART" id="SM00579"/>
    </source>
</evidence>
<protein>
    <recommendedName>
        <fullName evidence="1">FBD domain-containing protein</fullName>
    </recommendedName>
</protein>
<feature type="domain" description="FBD" evidence="1">
    <location>
        <begin position="397"/>
        <end position="469"/>
    </location>
</feature>
<dbReference type="Gene3D" id="3.80.10.10">
    <property type="entry name" value="Ribonuclease Inhibitor"/>
    <property type="match status" value="1"/>
</dbReference>